<evidence type="ECO:0000313" key="2">
    <source>
        <dbReference type="EMBL" id="CAE0411260.1"/>
    </source>
</evidence>
<dbReference type="AlphaFoldDB" id="A0A7S3L6U0"/>
<feature type="compositionally biased region" description="Basic and acidic residues" evidence="1">
    <location>
        <begin position="32"/>
        <end position="51"/>
    </location>
</feature>
<gene>
    <name evidence="2" type="ORF">ACOF00016_LOCUS8634</name>
</gene>
<reference evidence="2" key="1">
    <citation type="submission" date="2021-01" db="EMBL/GenBank/DDBJ databases">
        <authorList>
            <person name="Corre E."/>
            <person name="Pelletier E."/>
            <person name="Niang G."/>
            <person name="Scheremetjew M."/>
            <person name="Finn R."/>
            <person name="Kale V."/>
            <person name="Holt S."/>
            <person name="Cochrane G."/>
            <person name="Meng A."/>
            <person name="Brown T."/>
            <person name="Cohen L."/>
        </authorList>
    </citation>
    <scope>NUCLEOTIDE SEQUENCE</scope>
    <source>
        <strain evidence="2">CCMP127</strain>
    </source>
</reference>
<organism evidence="2">
    <name type="scientific">Amphora coffeiformis</name>
    <dbReference type="NCBI Taxonomy" id="265554"/>
    <lineage>
        <taxon>Eukaryota</taxon>
        <taxon>Sar</taxon>
        <taxon>Stramenopiles</taxon>
        <taxon>Ochrophyta</taxon>
        <taxon>Bacillariophyta</taxon>
        <taxon>Bacillariophyceae</taxon>
        <taxon>Bacillariophycidae</taxon>
        <taxon>Thalassiophysales</taxon>
        <taxon>Catenulaceae</taxon>
        <taxon>Amphora</taxon>
    </lineage>
</organism>
<name>A0A7S3L6U0_9STRA</name>
<proteinExistence type="predicted"/>
<protein>
    <submittedName>
        <fullName evidence="2">Uncharacterized protein</fullName>
    </submittedName>
</protein>
<feature type="compositionally biased region" description="Polar residues" evidence="1">
    <location>
        <begin position="1"/>
        <end position="14"/>
    </location>
</feature>
<accession>A0A7S3L6U0</accession>
<feature type="region of interest" description="Disordered" evidence="1">
    <location>
        <begin position="1"/>
        <end position="55"/>
    </location>
</feature>
<sequence length="103" mass="10807">MAVKKNTGTAATTVDTKKSGKAMDAPVAVEPTKAEKVAKVDKHNHDLEHARNTKAAFPTSKIDTKVGGSQKKKEDLSQLEASIKANAAAKAAKGKKPGKAEKK</sequence>
<dbReference type="EMBL" id="HBIM01010293">
    <property type="protein sequence ID" value="CAE0411260.1"/>
    <property type="molecule type" value="Transcribed_RNA"/>
</dbReference>
<evidence type="ECO:0000256" key="1">
    <source>
        <dbReference type="SAM" id="MobiDB-lite"/>
    </source>
</evidence>